<dbReference type="Proteomes" id="UP000050794">
    <property type="component" value="Unassembled WGS sequence"/>
</dbReference>
<gene>
    <name evidence="1" type="ORF">TCNE_LOCUS9192</name>
</gene>
<reference evidence="3" key="1">
    <citation type="submission" date="2016-06" db="UniProtKB">
        <authorList>
            <consortium name="WormBaseParasite"/>
        </authorList>
    </citation>
    <scope>IDENTIFICATION</scope>
</reference>
<evidence type="ECO:0000313" key="1">
    <source>
        <dbReference type="EMBL" id="VDM40513.1"/>
    </source>
</evidence>
<accession>A0A183UL22</accession>
<protein>
    <submittedName>
        <fullName evidence="3">60S ribosomal protein L13a</fullName>
    </submittedName>
</protein>
<evidence type="ECO:0000313" key="3">
    <source>
        <dbReference type="WBParaSite" id="TCNE_0000919201-mRNA-1"/>
    </source>
</evidence>
<dbReference type="AlphaFoldDB" id="A0A183UL22"/>
<organism evidence="2 3">
    <name type="scientific">Toxocara canis</name>
    <name type="common">Canine roundworm</name>
    <dbReference type="NCBI Taxonomy" id="6265"/>
    <lineage>
        <taxon>Eukaryota</taxon>
        <taxon>Metazoa</taxon>
        <taxon>Ecdysozoa</taxon>
        <taxon>Nematoda</taxon>
        <taxon>Chromadorea</taxon>
        <taxon>Rhabditida</taxon>
        <taxon>Spirurina</taxon>
        <taxon>Ascaridomorpha</taxon>
        <taxon>Ascaridoidea</taxon>
        <taxon>Toxocaridae</taxon>
        <taxon>Toxocara</taxon>
    </lineage>
</organism>
<dbReference type="WBParaSite" id="TCNE_0000919201-mRNA-1">
    <property type="protein sequence ID" value="TCNE_0000919201-mRNA-1"/>
    <property type="gene ID" value="TCNE_0000919201"/>
</dbReference>
<name>A0A183UL22_TOXCA</name>
<reference evidence="1 2" key="2">
    <citation type="submission" date="2018-11" db="EMBL/GenBank/DDBJ databases">
        <authorList>
            <consortium name="Pathogen Informatics"/>
        </authorList>
    </citation>
    <scope>NUCLEOTIDE SEQUENCE [LARGE SCALE GENOMIC DNA]</scope>
</reference>
<evidence type="ECO:0000313" key="2">
    <source>
        <dbReference type="Proteomes" id="UP000050794"/>
    </source>
</evidence>
<proteinExistence type="predicted"/>
<keyword evidence="2" id="KW-1185">Reference proteome</keyword>
<sequence>MGFAYLRSRVPSNEAKPVCIVVGTKITKGALQRAFAYQKEAHERSTHQRPQNQTWNSLDSYKVAITKLKMDKDRRAMIERKAAGRARVTGLLKGKHTEESIAEE</sequence>
<dbReference type="EMBL" id="UYWY01020103">
    <property type="protein sequence ID" value="VDM40513.1"/>
    <property type="molecule type" value="Genomic_DNA"/>
</dbReference>